<accession>A0A067SEW1</accession>
<feature type="transmembrane region" description="Helical" evidence="1">
    <location>
        <begin position="34"/>
        <end position="59"/>
    </location>
</feature>
<dbReference type="HOGENOM" id="CLU_046025_16_2_1"/>
<feature type="transmembrane region" description="Helical" evidence="1">
    <location>
        <begin position="71"/>
        <end position="92"/>
    </location>
</feature>
<reference evidence="3" key="1">
    <citation type="journal article" date="2014" name="Proc. Natl. Acad. Sci. U.S.A.">
        <title>Extensive sampling of basidiomycete genomes demonstrates inadequacy of the white-rot/brown-rot paradigm for wood decay fungi.</title>
        <authorList>
            <person name="Riley R."/>
            <person name="Salamov A.A."/>
            <person name="Brown D.W."/>
            <person name="Nagy L.G."/>
            <person name="Floudas D."/>
            <person name="Held B.W."/>
            <person name="Levasseur A."/>
            <person name="Lombard V."/>
            <person name="Morin E."/>
            <person name="Otillar R."/>
            <person name="Lindquist E.A."/>
            <person name="Sun H."/>
            <person name="LaButti K.M."/>
            <person name="Schmutz J."/>
            <person name="Jabbour D."/>
            <person name="Luo H."/>
            <person name="Baker S.E."/>
            <person name="Pisabarro A.G."/>
            <person name="Walton J.D."/>
            <person name="Blanchette R.A."/>
            <person name="Henrissat B."/>
            <person name="Martin F."/>
            <person name="Cullen D."/>
            <person name="Hibbett D.S."/>
            <person name="Grigoriev I.V."/>
        </authorList>
    </citation>
    <scope>NUCLEOTIDE SEQUENCE [LARGE SCALE GENOMIC DNA]</scope>
    <source>
        <strain evidence="3">CBS 339.88</strain>
    </source>
</reference>
<dbReference type="EMBL" id="KL142425">
    <property type="protein sequence ID" value="KDR66299.1"/>
    <property type="molecule type" value="Genomic_DNA"/>
</dbReference>
<keyword evidence="1" id="KW-0812">Transmembrane</keyword>
<keyword evidence="1" id="KW-0472">Membrane</keyword>
<dbReference type="Proteomes" id="UP000027222">
    <property type="component" value="Unassembled WGS sequence"/>
</dbReference>
<proteinExistence type="predicted"/>
<feature type="transmembrane region" description="Helical" evidence="1">
    <location>
        <begin position="6"/>
        <end position="25"/>
    </location>
</feature>
<dbReference type="PANTHER" id="PTHR40465">
    <property type="entry name" value="CHROMOSOME 1, WHOLE GENOME SHOTGUN SEQUENCE"/>
    <property type="match status" value="1"/>
</dbReference>
<dbReference type="OrthoDB" id="3053835at2759"/>
<evidence type="ECO:0000313" key="3">
    <source>
        <dbReference type="Proteomes" id="UP000027222"/>
    </source>
</evidence>
<gene>
    <name evidence="2" type="ORF">GALMADRAFT_81066</name>
</gene>
<keyword evidence="1" id="KW-1133">Transmembrane helix</keyword>
<evidence type="ECO:0000313" key="2">
    <source>
        <dbReference type="EMBL" id="KDR66299.1"/>
    </source>
</evidence>
<name>A0A067SEW1_GALM3</name>
<protein>
    <submittedName>
        <fullName evidence="2">Uncharacterized protein</fullName>
    </submittedName>
</protein>
<dbReference type="PANTHER" id="PTHR40465:SF1">
    <property type="entry name" value="DUF6534 DOMAIN-CONTAINING PROTEIN"/>
    <property type="match status" value="1"/>
</dbReference>
<evidence type="ECO:0000256" key="1">
    <source>
        <dbReference type="SAM" id="Phobius"/>
    </source>
</evidence>
<sequence length="120" mass="13394">VLGYLFHWGLFGVLCVQVYLFHIAFPKDPLRNKIFVYSVFVLEIVQTVILTEIAFHVFGDGYGDLAVFDRVGLAWFSIPFISGLVAFIAQGFYAFRISILAESYGVAVLILSASCSFLNL</sequence>
<organism evidence="2 3">
    <name type="scientific">Galerina marginata (strain CBS 339.88)</name>
    <dbReference type="NCBI Taxonomy" id="685588"/>
    <lineage>
        <taxon>Eukaryota</taxon>
        <taxon>Fungi</taxon>
        <taxon>Dikarya</taxon>
        <taxon>Basidiomycota</taxon>
        <taxon>Agaricomycotina</taxon>
        <taxon>Agaricomycetes</taxon>
        <taxon>Agaricomycetidae</taxon>
        <taxon>Agaricales</taxon>
        <taxon>Agaricineae</taxon>
        <taxon>Strophariaceae</taxon>
        <taxon>Galerina</taxon>
    </lineage>
</organism>
<keyword evidence="3" id="KW-1185">Reference proteome</keyword>
<feature type="non-terminal residue" evidence="2">
    <location>
        <position position="1"/>
    </location>
</feature>
<dbReference type="AlphaFoldDB" id="A0A067SEW1"/>